<keyword evidence="5" id="KW-1185">Reference proteome</keyword>
<evidence type="ECO:0000313" key="5">
    <source>
        <dbReference type="Proteomes" id="UP000283003"/>
    </source>
</evidence>
<dbReference type="OrthoDB" id="8480561at2"/>
<sequence length="160" mass="17968">MPDIPFAGLLPPAVHRRLLRVAEIVRRRWWAWRKPRLRGCAIVAINPEGEVLMVRHSYRKRLEWHVPTGGIRRGEDAELAARRELAEEVAVSPITMAIVHVEEIDLHGARNEVTVFAATICESPRADGREIAELAFFGPDDLPPTTPAWARNYIAKALAG</sequence>
<dbReference type="Pfam" id="PF00293">
    <property type="entry name" value="NUDIX"/>
    <property type="match status" value="1"/>
</dbReference>
<proteinExistence type="predicted"/>
<dbReference type="GO" id="GO:0016787">
    <property type="term" value="F:hydrolase activity"/>
    <property type="evidence" value="ECO:0007669"/>
    <property type="project" value="UniProtKB-KW"/>
</dbReference>
<evidence type="ECO:0000256" key="1">
    <source>
        <dbReference type="ARBA" id="ARBA00001946"/>
    </source>
</evidence>
<dbReference type="PANTHER" id="PTHR43046">
    <property type="entry name" value="GDP-MANNOSE MANNOSYL HYDROLASE"/>
    <property type="match status" value="1"/>
</dbReference>
<feature type="domain" description="Nudix hydrolase" evidence="3">
    <location>
        <begin position="35"/>
        <end position="158"/>
    </location>
</feature>
<dbReference type="PROSITE" id="PS51462">
    <property type="entry name" value="NUDIX"/>
    <property type="match status" value="1"/>
</dbReference>
<gene>
    <name evidence="4" type="ORF">EKN06_04295</name>
</gene>
<evidence type="ECO:0000259" key="3">
    <source>
        <dbReference type="PROSITE" id="PS51462"/>
    </source>
</evidence>
<dbReference type="RefSeq" id="WP_127611599.1">
    <property type="nucleotide sequence ID" value="NZ_RXOL01000001.1"/>
</dbReference>
<accession>A0A437H1A8</accession>
<comment type="cofactor">
    <cofactor evidence="1">
        <name>Mg(2+)</name>
        <dbReference type="ChEBI" id="CHEBI:18420"/>
    </cofactor>
</comment>
<dbReference type="Proteomes" id="UP000283003">
    <property type="component" value="Unassembled WGS sequence"/>
</dbReference>
<name>A0A437H1A8_9SPHN</name>
<comment type="caution">
    <text evidence="4">The sequence shown here is derived from an EMBL/GenBank/DDBJ whole genome shotgun (WGS) entry which is preliminary data.</text>
</comment>
<reference evidence="4 5" key="1">
    <citation type="submission" date="2018-12" db="EMBL/GenBank/DDBJ databases">
        <title>Croceicoccus ponticola sp. nov., a lipolytic bacterium isolated from seawater.</title>
        <authorList>
            <person name="Yoon J.-H."/>
        </authorList>
    </citation>
    <scope>NUCLEOTIDE SEQUENCE [LARGE SCALE GENOMIC DNA]</scope>
    <source>
        <strain evidence="4 5">GM-16</strain>
    </source>
</reference>
<organism evidence="4 5">
    <name type="scientific">Croceicoccus ponticola</name>
    <dbReference type="NCBI Taxonomy" id="2217664"/>
    <lineage>
        <taxon>Bacteria</taxon>
        <taxon>Pseudomonadati</taxon>
        <taxon>Pseudomonadota</taxon>
        <taxon>Alphaproteobacteria</taxon>
        <taxon>Sphingomonadales</taxon>
        <taxon>Erythrobacteraceae</taxon>
        <taxon>Croceicoccus</taxon>
    </lineage>
</organism>
<dbReference type="InterPro" id="IPR000086">
    <property type="entry name" value="NUDIX_hydrolase_dom"/>
</dbReference>
<keyword evidence="2" id="KW-0378">Hydrolase</keyword>
<dbReference type="Gene3D" id="3.90.79.10">
    <property type="entry name" value="Nucleoside Triphosphate Pyrophosphohydrolase"/>
    <property type="match status" value="1"/>
</dbReference>
<dbReference type="EMBL" id="RXOL01000001">
    <property type="protein sequence ID" value="RVQ69408.1"/>
    <property type="molecule type" value="Genomic_DNA"/>
</dbReference>
<dbReference type="InterPro" id="IPR015797">
    <property type="entry name" value="NUDIX_hydrolase-like_dom_sf"/>
</dbReference>
<evidence type="ECO:0000256" key="2">
    <source>
        <dbReference type="ARBA" id="ARBA00022801"/>
    </source>
</evidence>
<protein>
    <submittedName>
        <fullName evidence="4">NUDIX domain-containing protein</fullName>
    </submittedName>
</protein>
<dbReference type="SUPFAM" id="SSF55811">
    <property type="entry name" value="Nudix"/>
    <property type="match status" value="1"/>
</dbReference>
<dbReference type="PANTHER" id="PTHR43046:SF14">
    <property type="entry name" value="MUTT_NUDIX FAMILY PROTEIN"/>
    <property type="match status" value="1"/>
</dbReference>
<evidence type="ECO:0000313" key="4">
    <source>
        <dbReference type="EMBL" id="RVQ69408.1"/>
    </source>
</evidence>
<dbReference type="AlphaFoldDB" id="A0A437H1A8"/>